<dbReference type="PANTHER" id="PTHR46825:SF9">
    <property type="entry name" value="BETA-LACTAMASE-RELATED DOMAIN-CONTAINING PROTEIN"/>
    <property type="match status" value="1"/>
</dbReference>
<feature type="domain" description="Beta-lactamase-related" evidence="1">
    <location>
        <begin position="41"/>
        <end position="351"/>
    </location>
</feature>
<keyword evidence="3" id="KW-1185">Reference proteome</keyword>
<organism evidence="2 3">
    <name type="scientific">Alteromonas hispanica</name>
    <dbReference type="NCBI Taxonomy" id="315421"/>
    <lineage>
        <taxon>Bacteria</taxon>
        <taxon>Pseudomonadati</taxon>
        <taxon>Pseudomonadota</taxon>
        <taxon>Gammaproteobacteria</taxon>
        <taxon>Alteromonadales</taxon>
        <taxon>Alteromonadaceae</taxon>
        <taxon>Alteromonas/Salinimonas group</taxon>
        <taxon>Alteromonas</taxon>
    </lineage>
</organism>
<dbReference type="RefSeq" id="WP_163112215.1">
    <property type="nucleotide sequence ID" value="NZ_JAAAWP010000008.1"/>
</dbReference>
<dbReference type="PANTHER" id="PTHR46825">
    <property type="entry name" value="D-ALANYL-D-ALANINE-CARBOXYPEPTIDASE/ENDOPEPTIDASE AMPH"/>
    <property type="match status" value="1"/>
</dbReference>
<comment type="caution">
    <text evidence="2">The sequence shown here is derived from an EMBL/GenBank/DDBJ whole genome shotgun (WGS) entry which is preliminary data.</text>
</comment>
<dbReference type="InterPro" id="IPR050491">
    <property type="entry name" value="AmpC-like"/>
</dbReference>
<evidence type="ECO:0000313" key="3">
    <source>
        <dbReference type="Proteomes" id="UP000478837"/>
    </source>
</evidence>
<protein>
    <submittedName>
        <fullName evidence="2">Serine hydrolase</fullName>
    </submittedName>
</protein>
<evidence type="ECO:0000259" key="1">
    <source>
        <dbReference type="Pfam" id="PF00144"/>
    </source>
</evidence>
<sequence>MSHLAINIVIGLSLLICISACQPSSKSTAPDNAVEEQTIELDKLFAQFDDINKPGASVAVLQDGEVVFSKGYGSANLEYDIPVTPDTMFHVASISKQFTIFAILLLAEEGKLNFDDDIRQYIPEVPDFGETITLRHLASHTSGMRDQWNLLRMAGWRLDDVITTEHVLKMVAKQKELNFKPGEEFLYSNTGFTLLAEVVARVSGKSFAKFTDERLFTPLNMSNSLFYDDHQKIVSNRAYSYEPIDNGYEKSVLNYANVGATSLFTTAEDLLKWSENFTKTTVGSPAIIEQMNTLATLNNGDTFGGAYGQFISHYNGIKYIQHSGGDAGFRSYLARFPEQNLAIAILNNGADARPWELALQIAERFLEIDTPPPQNAIADAFMESMSPKQTPSAFDLSKNELSEDILNAYVGHYWNEPDAYSREIYLDKGRLMYSRGKNDVSPLAAVNENTFKMLNVEGEIFVEFTEDGEQSIMTVKVDNMDTYVSVAYTPVEVTETWLSQFAGSYYSPELSSTYHFSPDNDQLKISHYRLSDHHIAPVKGDFFRSQVGDILFERDDRGAVNGFRISNGRVRNLYFKKL</sequence>
<evidence type="ECO:0000313" key="2">
    <source>
        <dbReference type="EMBL" id="NDW22413.1"/>
    </source>
</evidence>
<dbReference type="InterPro" id="IPR012338">
    <property type="entry name" value="Beta-lactam/transpept-like"/>
</dbReference>
<reference evidence="2 3" key="1">
    <citation type="submission" date="2020-01" db="EMBL/GenBank/DDBJ databases">
        <title>Genomes of bacteria type strains.</title>
        <authorList>
            <person name="Chen J."/>
            <person name="Zhu S."/>
            <person name="Yang J."/>
        </authorList>
    </citation>
    <scope>NUCLEOTIDE SEQUENCE [LARGE SCALE GENOMIC DNA]</scope>
    <source>
        <strain evidence="2 3">LMG 22958</strain>
    </source>
</reference>
<dbReference type="Proteomes" id="UP000478837">
    <property type="component" value="Unassembled WGS sequence"/>
</dbReference>
<dbReference type="EMBL" id="JAAAWP010000008">
    <property type="protein sequence ID" value="NDW22413.1"/>
    <property type="molecule type" value="Genomic_DNA"/>
</dbReference>
<proteinExistence type="predicted"/>
<dbReference type="InterPro" id="IPR001466">
    <property type="entry name" value="Beta-lactam-related"/>
</dbReference>
<dbReference type="Pfam" id="PF00144">
    <property type="entry name" value="Beta-lactamase"/>
    <property type="match status" value="1"/>
</dbReference>
<accession>A0A6L9MWX9</accession>
<dbReference type="GO" id="GO:0016787">
    <property type="term" value="F:hydrolase activity"/>
    <property type="evidence" value="ECO:0007669"/>
    <property type="project" value="UniProtKB-KW"/>
</dbReference>
<keyword evidence="2" id="KW-0378">Hydrolase</keyword>
<gene>
    <name evidence="2" type="ORF">GTW09_12845</name>
</gene>
<dbReference type="AlphaFoldDB" id="A0A6L9MWX9"/>
<dbReference type="SUPFAM" id="SSF56601">
    <property type="entry name" value="beta-lactamase/transpeptidase-like"/>
    <property type="match status" value="1"/>
</dbReference>
<name>A0A6L9MWX9_9ALTE</name>
<dbReference type="Gene3D" id="3.40.710.10">
    <property type="entry name" value="DD-peptidase/beta-lactamase superfamily"/>
    <property type="match status" value="1"/>
</dbReference>